<name>A0AAU8NIB0_9BACL</name>
<evidence type="ECO:0000313" key="1">
    <source>
        <dbReference type="EMBL" id="XCP97577.1"/>
    </source>
</evidence>
<protein>
    <submittedName>
        <fullName evidence="1">Uncharacterized protein</fullName>
    </submittedName>
</protein>
<gene>
    <name evidence="1" type="ORF">ABXS70_13135</name>
</gene>
<accession>A0AAU8NIB0</accession>
<dbReference type="RefSeq" id="WP_342555818.1">
    <property type="nucleotide sequence ID" value="NZ_CP159992.1"/>
</dbReference>
<proteinExistence type="predicted"/>
<organism evidence="1">
    <name type="scientific">Paenibacillus sp. AN1007</name>
    <dbReference type="NCBI Taxonomy" id="3151385"/>
    <lineage>
        <taxon>Bacteria</taxon>
        <taxon>Bacillati</taxon>
        <taxon>Bacillota</taxon>
        <taxon>Bacilli</taxon>
        <taxon>Bacillales</taxon>
        <taxon>Paenibacillaceae</taxon>
        <taxon>Paenibacillus</taxon>
    </lineage>
</organism>
<dbReference type="EMBL" id="CP159992">
    <property type="protein sequence ID" value="XCP97577.1"/>
    <property type="molecule type" value="Genomic_DNA"/>
</dbReference>
<sequence length="79" mass="9149">MISFIRRLKSARHHHEFRVYVFESSSLKRFVVVEIILGYLVYEIALYLCHNDLLAGASSWAGTEGVKRLPLLFRRIVGV</sequence>
<dbReference type="AlphaFoldDB" id="A0AAU8NIB0"/>
<reference evidence="1" key="1">
    <citation type="submission" date="2024-05" db="EMBL/GenBank/DDBJ databases">
        <title>Draft genome assemblies of 36 bacteria isolated from hibernating arctic ground squirrels.</title>
        <authorList>
            <person name="McKee H."/>
            <person name="Mullen L."/>
            <person name="Drown D.M."/>
            <person name="Duddleston K.N."/>
        </authorList>
    </citation>
    <scope>NUCLEOTIDE SEQUENCE</scope>
    <source>
        <strain evidence="1">AN1007</strain>
    </source>
</reference>